<dbReference type="RefSeq" id="XP_001450520.1">
    <property type="nucleotide sequence ID" value="XM_001450483.1"/>
</dbReference>
<dbReference type="GeneID" id="5036305"/>
<dbReference type="AlphaFoldDB" id="A0DJA6"/>
<dbReference type="InParanoid" id="A0DJA6"/>
<name>A0DJA6_PARTE</name>
<accession>A0DJA6</accession>
<proteinExistence type="predicted"/>
<protein>
    <recommendedName>
        <fullName evidence="3">B box-type domain-containing protein</fullName>
    </recommendedName>
</protein>
<dbReference type="Proteomes" id="UP000000600">
    <property type="component" value="Unassembled WGS sequence"/>
</dbReference>
<dbReference type="PANTHER" id="PTHR45333:SF1">
    <property type="entry name" value="CHROMOSOME UNDETERMINED SCAFFOLD_625, WHOLE GENOME SHOTGUN SEQUENCE"/>
    <property type="match status" value="1"/>
</dbReference>
<dbReference type="OMA" id="YEMIEME"/>
<evidence type="ECO:0008006" key="3">
    <source>
        <dbReference type="Google" id="ProtNLM"/>
    </source>
</evidence>
<dbReference type="OrthoDB" id="317829at2759"/>
<sequence length="298" mass="35702">MNCTHHIQNQVSIICLAPHKCPCQRRLCVECQYEHEVEKQHTVPIKIFQEMMMKKFYKSYPQQTSELIIQRKNFKEMLSSTQNKLRQIWVGLEDSINQMYEMIEMEDKFYVNFITNNVNPTELSNTELEKLVSIILGKTQEDRNDQKKSYLMQLEMIKKYWKETQTFCDNFNTELKGIMQFIKKKVNNPWENLKEIKSVYNRKEDLYQVLTQSKNIDGAYLNEVIEMLRNEEITNCLKFFSDKTQLKFIASMIQNISEIDFSKKNYSTENNDQIRKELIKKISYGQHIIEFLKFLVSL</sequence>
<organism evidence="1 2">
    <name type="scientific">Paramecium tetraurelia</name>
    <dbReference type="NCBI Taxonomy" id="5888"/>
    <lineage>
        <taxon>Eukaryota</taxon>
        <taxon>Sar</taxon>
        <taxon>Alveolata</taxon>
        <taxon>Ciliophora</taxon>
        <taxon>Intramacronucleata</taxon>
        <taxon>Oligohymenophorea</taxon>
        <taxon>Peniculida</taxon>
        <taxon>Parameciidae</taxon>
        <taxon>Paramecium</taxon>
    </lineage>
</organism>
<dbReference type="KEGG" id="ptm:GSPATT00017467001"/>
<evidence type="ECO:0000313" key="1">
    <source>
        <dbReference type="EMBL" id="CAK83123.1"/>
    </source>
</evidence>
<evidence type="ECO:0000313" key="2">
    <source>
        <dbReference type="Proteomes" id="UP000000600"/>
    </source>
</evidence>
<feature type="non-terminal residue" evidence="1">
    <location>
        <position position="298"/>
    </location>
</feature>
<dbReference type="SUPFAM" id="SSF109775">
    <property type="entry name" value="Mannose-6-phosphate receptor binding protein 1 (Tip47), C-terminal domain"/>
    <property type="match status" value="1"/>
</dbReference>
<keyword evidence="2" id="KW-1185">Reference proteome</keyword>
<gene>
    <name evidence="1" type="ORF">GSPATT00017467001</name>
</gene>
<dbReference type="PANTHER" id="PTHR45333">
    <property type="entry name" value="MEMBRANE PROTEIN-RELATED"/>
    <property type="match status" value="1"/>
</dbReference>
<dbReference type="HOGENOM" id="CLU_935262_0_0_1"/>
<dbReference type="EMBL" id="CT868463">
    <property type="protein sequence ID" value="CAK83123.1"/>
    <property type="molecule type" value="Genomic_DNA"/>
</dbReference>
<reference evidence="1 2" key="1">
    <citation type="journal article" date="2006" name="Nature">
        <title>Global trends of whole-genome duplications revealed by the ciliate Paramecium tetraurelia.</title>
        <authorList>
            <consortium name="Genoscope"/>
            <person name="Aury J.-M."/>
            <person name="Jaillon O."/>
            <person name="Duret L."/>
            <person name="Noel B."/>
            <person name="Jubin C."/>
            <person name="Porcel B.M."/>
            <person name="Segurens B."/>
            <person name="Daubin V."/>
            <person name="Anthouard V."/>
            <person name="Aiach N."/>
            <person name="Arnaiz O."/>
            <person name="Billaut A."/>
            <person name="Beisson J."/>
            <person name="Blanc I."/>
            <person name="Bouhouche K."/>
            <person name="Camara F."/>
            <person name="Duharcourt S."/>
            <person name="Guigo R."/>
            <person name="Gogendeau D."/>
            <person name="Katinka M."/>
            <person name="Keller A.-M."/>
            <person name="Kissmehl R."/>
            <person name="Klotz C."/>
            <person name="Koll F."/>
            <person name="Le Moue A."/>
            <person name="Lepere C."/>
            <person name="Malinsky S."/>
            <person name="Nowacki M."/>
            <person name="Nowak J.K."/>
            <person name="Plattner H."/>
            <person name="Poulain J."/>
            <person name="Ruiz F."/>
            <person name="Serrano V."/>
            <person name="Zagulski M."/>
            <person name="Dessen P."/>
            <person name="Betermier M."/>
            <person name="Weissenbach J."/>
            <person name="Scarpelli C."/>
            <person name="Schachter V."/>
            <person name="Sperling L."/>
            <person name="Meyer E."/>
            <person name="Cohen J."/>
            <person name="Wincker P."/>
        </authorList>
    </citation>
    <scope>NUCLEOTIDE SEQUENCE [LARGE SCALE GENOMIC DNA]</scope>
    <source>
        <strain evidence="1 2">Stock d4-2</strain>
    </source>
</reference>